<dbReference type="EMBL" id="DXEK01000174">
    <property type="protein sequence ID" value="HIX78026.1"/>
    <property type="molecule type" value="Genomic_DNA"/>
</dbReference>
<evidence type="ECO:0000256" key="3">
    <source>
        <dbReference type="ARBA" id="ARBA00022670"/>
    </source>
</evidence>
<protein>
    <submittedName>
        <fullName evidence="9">M42 family metallopeptidase</fullName>
    </submittedName>
</protein>
<dbReference type="GO" id="GO:0046872">
    <property type="term" value="F:metal ion binding"/>
    <property type="evidence" value="ECO:0007669"/>
    <property type="project" value="UniProtKB-UniRule"/>
</dbReference>
<keyword evidence="5" id="KW-0378">Hydrolase</keyword>
<dbReference type="InterPro" id="IPR051464">
    <property type="entry name" value="Peptidase_M42_aminopept"/>
</dbReference>
<dbReference type="Gene3D" id="2.40.30.40">
    <property type="entry name" value="Peptidase M42, domain 2"/>
    <property type="match status" value="1"/>
</dbReference>
<dbReference type="SUPFAM" id="SSF101821">
    <property type="entry name" value="Aminopeptidase/glucanase lid domain"/>
    <property type="match status" value="1"/>
</dbReference>
<comment type="cofactor">
    <cofactor evidence="8">
        <name>a divalent metal cation</name>
        <dbReference type="ChEBI" id="CHEBI:60240"/>
    </cofactor>
    <text evidence="8">Binds 2 divalent metal cations per subunit.</text>
</comment>
<dbReference type="PIRSF" id="PIRSF001123">
    <property type="entry name" value="PepA_GA"/>
    <property type="match status" value="1"/>
</dbReference>
<organism evidence="9 10">
    <name type="scientific">Candidatus Fusicatenibacter merdavium</name>
    <dbReference type="NCBI Taxonomy" id="2838600"/>
    <lineage>
        <taxon>Bacteria</taxon>
        <taxon>Bacillati</taxon>
        <taxon>Bacillota</taxon>
        <taxon>Clostridia</taxon>
        <taxon>Lachnospirales</taxon>
        <taxon>Lachnospiraceae</taxon>
        <taxon>Fusicatenibacter</taxon>
    </lineage>
</organism>
<reference evidence="9" key="1">
    <citation type="journal article" date="2021" name="PeerJ">
        <title>Extensive microbial diversity within the chicken gut microbiome revealed by metagenomics and culture.</title>
        <authorList>
            <person name="Gilroy R."/>
            <person name="Ravi A."/>
            <person name="Getino M."/>
            <person name="Pursley I."/>
            <person name="Horton D.L."/>
            <person name="Alikhan N.F."/>
            <person name="Baker D."/>
            <person name="Gharbi K."/>
            <person name="Hall N."/>
            <person name="Watson M."/>
            <person name="Adriaenssens E.M."/>
            <person name="Foster-Nyarko E."/>
            <person name="Jarju S."/>
            <person name="Secka A."/>
            <person name="Antonio M."/>
            <person name="Oren A."/>
            <person name="Chaudhuri R.R."/>
            <person name="La Ragione R."/>
            <person name="Hildebrand F."/>
            <person name="Pallen M.J."/>
        </authorList>
    </citation>
    <scope>NUCLEOTIDE SEQUENCE</scope>
    <source>
        <strain evidence="9">CHK183-1962</strain>
    </source>
</reference>
<dbReference type="InterPro" id="IPR023367">
    <property type="entry name" value="Peptidase_M42_dom2"/>
</dbReference>
<dbReference type="Pfam" id="PF05343">
    <property type="entry name" value="Peptidase_M42"/>
    <property type="match status" value="1"/>
</dbReference>
<comment type="similarity">
    <text evidence="1 6">Belongs to the peptidase M42 family.</text>
</comment>
<feature type="binding site" evidence="8">
    <location>
        <position position="63"/>
    </location>
    <ligand>
        <name>Zn(2+)</name>
        <dbReference type="ChEBI" id="CHEBI:29105"/>
        <label>1</label>
    </ligand>
</feature>
<name>A0A9D2BJ36_9FIRM</name>
<evidence type="ECO:0000256" key="1">
    <source>
        <dbReference type="ARBA" id="ARBA00006272"/>
    </source>
</evidence>
<dbReference type="PANTHER" id="PTHR32481">
    <property type="entry name" value="AMINOPEPTIDASE"/>
    <property type="match status" value="1"/>
</dbReference>
<comment type="caution">
    <text evidence="9">The sequence shown here is derived from an EMBL/GenBank/DDBJ whole genome shotgun (WGS) entry which is preliminary data.</text>
</comment>
<keyword evidence="3" id="KW-0645">Protease</keyword>
<evidence type="ECO:0000256" key="6">
    <source>
        <dbReference type="PIRNR" id="PIRNR001123"/>
    </source>
</evidence>
<feature type="active site" description="Proton acceptor" evidence="7">
    <location>
        <position position="213"/>
    </location>
</feature>
<feature type="binding site" evidence="8">
    <location>
        <position position="180"/>
    </location>
    <ligand>
        <name>Zn(2+)</name>
        <dbReference type="ChEBI" id="CHEBI:29105"/>
        <label>1</label>
    </ligand>
</feature>
<proteinExistence type="inferred from homology"/>
<evidence type="ECO:0000256" key="7">
    <source>
        <dbReference type="PIRSR" id="PIRSR001123-1"/>
    </source>
</evidence>
<dbReference type="AlphaFoldDB" id="A0A9D2BJ36"/>
<dbReference type="GO" id="GO:0004177">
    <property type="term" value="F:aminopeptidase activity"/>
    <property type="evidence" value="ECO:0007669"/>
    <property type="project" value="UniProtKB-UniRule"/>
</dbReference>
<dbReference type="InterPro" id="IPR008007">
    <property type="entry name" value="Peptidase_M42"/>
</dbReference>
<dbReference type="GO" id="GO:0006508">
    <property type="term" value="P:proteolysis"/>
    <property type="evidence" value="ECO:0007669"/>
    <property type="project" value="UniProtKB-KW"/>
</dbReference>
<feature type="binding site" evidence="8">
    <location>
        <position position="214"/>
    </location>
    <ligand>
        <name>Zn(2+)</name>
        <dbReference type="ChEBI" id="CHEBI:29105"/>
        <label>2</label>
    </ligand>
</feature>
<evidence type="ECO:0000256" key="5">
    <source>
        <dbReference type="ARBA" id="ARBA00022801"/>
    </source>
</evidence>
<evidence type="ECO:0000313" key="10">
    <source>
        <dbReference type="Proteomes" id="UP000886890"/>
    </source>
</evidence>
<gene>
    <name evidence="9" type="ORF">H9734_10600</name>
</gene>
<evidence type="ECO:0000313" key="9">
    <source>
        <dbReference type="EMBL" id="HIX78026.1"/>
    </source>
</evidence>
<evidence type="ECO:0000256" key="8">
    <source>
        <dbReference type="PIRSR" id="PIRSR001123-2"/>
    </source>
</evidence>
<dbReference type="PANTHER" id="PTHR32481:SF0">
    <property type="entry name" value="AMINOPEPTIDASE YPDE-RELATED"/>
    <property type="match status" value="1"/>
</dbReference>
<keyword evidence="2" id="KW-0031">Aminopeptidase</keyword>
<keyword evidence="4 8" id="KW-0479">Metal-binding</keyword>
<dbReference type="SUPFAM" id="SSF53187">
    <property type="entry name" value="Zn-dependent exopeptidases"/>
    <property type="match status" value="1"/>
</dbReference>
<feature type="binding site" evidence="8">
    <location>
        <position position="180"/>
    </location>
    <ligand>
        <name>Zn(2+)</name>
        <dbReference type="ChEBI" id="CHEBI:29105"/>
        <label>2</label>
    </ligand>
</feature>
<reference evidence="9" key="2">
    <citation type="submission" date="2021-04" db="EMBL/GenBank/DDBJ databases">
        <authorList>
            <person name="Gilroy R."/>
        </authorList>
    </citation>
    <scope>NUCLEOTIDE SEQUENCE</scope>
    <source>
        <strain evidence="9">CHK183-1962</strain>
    </source>
</reference>
<evidence type="ECO:0000256" key="4">
    <source>
        <dbReference type="ARBA" id="ARBA00022723"/>
    </source>
</evidence>
<sequence length="364" mass="39873">MADIRLIEELTNAFGPSGFEEEVCRVIYRHTEEFQVSNDAMCNVYMKRKDFSGKKPVVMLDAHLDECGFMVQSIRENGLLNILTLGGFHLTSLPAHSVIVRNGKGEKIKGIITSKPVHFLKDSEKGNQSLDIEELAVDVGACSREEVEESYGIRPGDPIMPDVSFEYQEKRGICFGKAFDNRLGCACIIETMRELAKDSSLAVDVVGAFAAQEEVGTRGATVTAQAVKPDLAIVFEGSPADDFYYAAGLAQCVMGKGVQIRHIDKSYISNPVFMDLAHRIGDTMGIPYQDAVRRGGSTNAGKISLEGQAVPVLVLGIPSRYVHSHYNFCAAKDVDATVSMAAEVIRSLDQEMIAKILRKDIRNV</sequence>
<dbReference type="Gene3D" id="3.40.630.10">
    <property type="entry name" value="Zn peptidases"/>
    <property type="match status" value="1"/>
</dbReference>
<evidence type="ECO:0000256" key="2">
    <source>
        <dbReference type="ARBA" id="ARBA00022438"/>
    </source>
</evidence>
<accession>A0A9D2BJ36</accession>
<feature type="binding site" evidence="8">
    <location>
        <position position="236"/>
    </location>
    <ligand>
        <name>Zn(2+)</name>
        <dbReference type="ChEBI" id="CHEBI:29105"/>
        <label>1</label>
    </ligand>
</feature>
<feature type="binding site" evidence="8">
    <location>
        <position position="323"/>
    </location>
    <ligand>
        <name>Zn(2+)</name>
        <dbReference type="ChEBI" id="CHEBI:29105"/>
        <label>2</label>
    </ligand>
</feature>
<dbReference type="Proteomes" id="UP000886890">
    <property type="component" value="Unassembled WGS sequence"/>
</dbReference>